<comment type="caution">
    <text evidence="2">The sequence shown here is derived from an EMBL/GenBank/DDBJ whole genome shotgun (WGS) entry which is preliminary data.</text>
</comment>
<gene>
    <name evidence="2" type="ORF">BaRGS_00015721</name>
</gene>
<evidence type="ECO:0000313" key="2">
    <source>
        <dbReference type="EMBL" id="KAK7492991.1"/>
    </source>
</evidence>
<organism evidence="2 3">
    <name type="scientific">Batillaria attramentaria</name>
    <dbReference type="NCBI Taxonomy" id="370345"/>
    <lineage>
        <taxon>Eukaryota</taxon>
        <taxon>Metazoa</taxon>
        <taxon>Spiralia</taxon>
        <taxon>Lophotrochozoa</taxon>
        <taxon>Mollusca</taxon>
        <taxon>Gastropoda</taxon>
        <taxon>Caenogastropoda</taxon>
        <taxon>Sorbeoconcha</taxon>
        <taxon>Cerithioidea</taxon>
        <taxon>Batillariidae</taxon>
        <taxon>Batillaria</taxon>
    </lineage>
</organism>
<accession>A0ABD0L0V8</accession>
<sequence length="73" mass="7900">MLPASESVGLLSEYADDPQPPKLAYAEMTPADREEPVGFSGVTTPAYADACIAVLRRNLAVYDVEKIILKSFP</sequence>
<evidence type="ECO:0000313" key="3">
    <source>
        <dbReference type="Proteomes" id="UP001519460"/>
    </source>
</evidence>
<reference evidence="2 3" key="1">
    <citation type="journal article" date="2023" name="Sci. Data">
        <title>Genome assembly of the Korean intertidal mud-creeper Batillaria attramentaria.</title>
        <authorList>
            <person name="Patra A.K."/>
            <person name="Ho P.T."/>
            <person name="Jun S."/>
            <person name="Lee S.J."/>
            <person name="Kim Y."/>
            <person name="Won Y.J."/>
        </authorList>
    </citation>
    <scope>NUCLEOTIDE SEQUENCE [LARGE SCALE GENOMIC DNA]</scope>
    <source>
        <strain evidence="2">Wonlab-2016</strain>
    </source>
</reference>
<name>A0ABD0L0V8_9CAEN</name>
<evidence type="ECO:0000256" key="1">
    <source>
        <dbReference type="SAM" id="MobiDB-lite"/>
    </source>
</evidence>
<proteinExistence type="predicted"/>
<feature type="region of interest" description="Disordered" evidence="1">
    <location>
        <begin position="1"/>
        <end position="24"/>
    </location>
</feature>
<dbReference type="Proteomes" id="UP001519460">
    <property type="component" value="Unassembled WGS sequence"/>
</dbReference>
<dbReference type="EMBL" id="JACVVK020000097">
    <property type="protein sequence ID" value="KAK7492991.1"/>
    <property type="molecule type" value="Genomic_DNA"/>
</dbReference>
<protein>
    <submittedName>
        <fullName evidence="2">Uncharacterized protein</fullName>
    </submittedName>
</protein>
<keyword evidence="3" id="KW-1185">Reference proteome</keyword>
<dbReference type="AlphaFoldDB" id="A0ABD0L0V8"/>